<feature type="compositionally biased region" description="Polar residues" evidence="2">
    <location>
        <begin position="533"/>
        <end position="552"/>
    </location>
</feature>
<dbReference type="EMBL" id="JAAAUY010000689">
    <property type="protein sequence ID" value="KAF9327218.1"/>
    <property type="molecule type" value="Genomic_DNA"/>
</dbReference>
<feature type="compositionally biased region" description="Low complexity" evidence="2">
    <location>
        <begin position="373"/>
        <end position="384"/>
    </location>
</feature>
<evidence type="ECO:0000313" key="5">
    <source>
        <dbReference type="Proteomes" id="UP000696485"/>
    </source>
</evidence>
<keyword evidence="1" id="KW-0328">Glycosyltransferase</keyword>
<evidence type="ECO:0000256" key="2">
    <source>
        <dbReference type="SAM" id="MobiDB-lite"/>
    </source>
</evidence>
<feature type="region of interest" description="Disordered" evidence="2">
    <location>
        <begin position="463"/>
        <end position="515"/>
    </location>
</feature>
<feature type="transmembrane region" description="Helical" evidence="1">
    <location>
        <begin position="61"/>
        <end position="78"/>
    </location>
</feature>
<dbReference type="AlphaFoldDB" id="A0A9P5SH42"/>
<organism evidence="4 5">
    <name type="scientific">Podila minutissima</name>
    <dbReference type="NCBI Taxonomy" id="64525"/>
    <lineage>
        <taxon>Eukaryota</taxon>
        <taxon>Fungi</taxon>
        <taxon>Fungi incertae sedis</taxon>
        <taxon>Mucoromycota</taxon>
        <taxon>Mortierellomycotina</taxon>
        <taxon>Mortierellomycetes</taxon>
        <taxon>Mortierellales</taxon>
        <taxon>Mortierellaceae</taxon>
        <taxon>Podila</taxon>
    </lineage>
</organism>
<comment type="pathway">
    <text evidence="1">Protein modification; protein glycosylation.</text>
</comment>
<evidence type="ECO:0000259" key="3">
    <source>
        <dbReference type="Pfam" id="PF16192"/>
    </source>
</evidence>
<dbReference type="PANTHER" id="PTHR10050:SF53">
    <property type="entry name" value="CHROMOSOME UNDETERMINED SCAFFOLD_67, WHOLE GENOME SHOTGUN SEQUENCE"/>
    <property type="match status" value="1"/>
</dbReference>
<accession>A0A9P5SH42</accession>
<dbReference type="GO" id="GO:0005789">
    <property type="term" value="C:endoplasmic reticulum membrane"/>
    <property type="evidence" value="ECO:0007669"/>
    <property type="project" value="UniProtKB-SubCell"/>
</dbReference>
<feature type="region of interest" description="Disordered" evidence="2">
    <location>
        <begin position="316"/>
        <end position="391"/>
    </location>
</feature>
<dbReference type="InterPro" id="IPR032421">
    <property type="entry name" value="PMT_4TMC"/>
</dbReference>
<dbReference type="GO" id="GO:0004169">
    <property type="term" value="F:dolichyl-phosphate-mannose-protein mannosyltransferase activity"/>
    <property type="evidence" value="ECO:0007669"/>
    <property type="project" value="UniProtKB-UniRule"/>
</dbReference>
<comment type="subcellular location">
    <subcellularLocation>
        <location evidence="1">Endoplasmic reticulum membrane</location>
        <topology evidence="1">Multi-pass membrane protein</topology>
    </subcellularLocation>
</comment>
<keyword evidence="1" id="KW-0808">Transferase</keyword>
<comment type="catalytic activity">
    <reaction evidence="1">
        <text>a di-trans,poly-cis-dolichyl beta-D-mannosyl phosphate + L-seryl-[protein] = 3-O-(alpha-D-mannosyl)-L-seryl-[protein] + a di-trans,poly-cis-dolichyl phosphate + H(+)</text>
        <dbReference type="Rhea" id="RHEA:17377"/>
        <dbReference type="Rhea" id="RHEA-COMP:9863"/>
        <dbReference type="Rhea" id="RHEA-COMP:13546"/>
        <dbReference type="Rhea" id="RHEA-COMP:19498"/>
        <dbReference type="Rhea" id="RHEA-COMP:19501"/>
        <dbReference type="ChEBI" id="CHEBI:15378"/>
        <dbReference type="ChEBI" id="CHEBI:29999"/>
        <dbReference type="ChEBI" id="CHEBI:57683"/>
        <dbReference type="ChEBI" id="CHEBI:58211"/>
        <dbReference type="ChEBI" id="CHEBI:137321"/>
        <dbReference type="EC" id="2.4.1.109"/>
    </reaction>
</comment>
<evidence type="ECO:0000313" key="4">
    <source>
        <dbReference type="EMBL" id="KAF9327218.1"/>
    </source>
</evidence>
<gene>
    <name evidence="4" type="ORF">BG006_009437</name>
</gene>
<keyword evidence="5" id="KW-1185">Reference proteome</keyword>
<keyword evidence="1" id="KW-0472">Membrane</keyword>
<dbReference type="InterPro" id="IPR027005">
    <property type="entry name" value="PMT-like"/>
</dbReference>
<sequence length="552" mass="63979">MMWTQLRAVETQEAPAAGVSSKPWQWPLAQAMLLAWVGDQGQQIAITANTFKNYHLRDARVYFAGWAISFAPFLFLTQPRIHVLHHYFPSLYFAILVACSVFSGITAFLSRSARLALHIGFIALVAGMFARLMTITYGTPMYANQCRSLDQWLAKTIKLGQTTSSFLDCSFDSPSNKSASVLAPHVGKAVSVEKRPILKAHYHHPDHELPYQDAYYLMPFQRPPQQWRKFQKAKPDVHQIQMLKGRLGQNFDWITHTEDRMKFQRWIEQDGVDPWVDQRQAEEEMARKKLEEEEEQRVLMENRRIEWRRIKKEKIRAKEEQKRTKEEQKRAKEEQKCVAEEQKRVEEGQKRVEEEQQRAEEEQRHMEKEQRQAAEANIAAAQSQKVPNPNTERIEKEFLEVMEEFRLVLMKDHEELCAAREGPEVSAEDKAVCEWIQNPLRKKMAEAGLEHSFGNEKIQAVNQAPTVEQETSQESQVEEHPAEQISNEQEPVQETKPIEAHQDDTSPSEHAKRTYLDTVIMKAQCLADHNKSQDATLPSDNDLPAQQFNKVL</sequence>
<dbReference type="EC" id="2.4.1.109" evidence="1"/>
<comment type="function">
    <text evidence="1">Transfers mannose from Dol-P-mannose to Ser or Thr residues on proteins.</text>
</comment>
<dbReference type="PANTHER" id="PTHR10050">
    <property type="entry name" value="DOLICHYL-PHOSPHATE-MANNOSE--PROTEIN MANNOSYLTRANSFERASE"/>
    <property type="match status" value="1"/>
</dbReference>
<dbReference type="Proteomes" id="UP000696485">
    <property type="component" value="Unassembled WGS sequence"/>
</dbReference>
<comment type="caution">
    <text evidence="1">Lacks conserved residue(s) required for the propagation of feature annotation.</text>
</comment>
<evidence type="ECO:0000256" key="1">
    <source>
        <dbReference type="RuleBase" id="RU367007"/>
    </source>
</evidence>
<name>A0A9P5SH42_9FUNG</name>
<feature type="transmembrane region" description="Helical" evidence="1">
    <location>
        <begin position="116"/>
        <end position="138"/>
    </location>
</feature>
<reference evidence="4" key="1">
    <citation type="journal article" date="2020" name="Fungal Divers.">
        <title>Resolving the Mortierellaceae phylogeny through synthesis of multi-gene phylogenetics and phylogenomics.</title>
        <authorList>
            <person name="Vandepol N."/>
            <person name="Liber J."/>
            <person name="Desiro A."/>
            <person name="Na H."/>
            <person name="Kennedy M."/>
            <person name="Barry K."/>
            <person name="Grigoriev I.V."/>
            <person name="Miller A.N."/>
            <person name="O'Donnell K."/>
            <person name="Stajich J.E."/>
            <person name="Bonito G."/>
        </authorList>
    </citation>
    <scope>NUCLEOTIDE SEQUENCE</scope>
    <source>
        <strain evidence="4">NVP1</strain>
    </source>
</reference>
<comment type="similarity">
    <text evidence="1">Belongs to the glycosyltransferase 39 family.</text>
</comment>
<feature type="region of interest" description="Disordered" evidence="2">
    <location>
        <begin position="530"/>
        <end position="552"/>
    </location>
</feature>
<comment type="caution">
    <text evidence="4">The sequence shown here is derived from an EMBL/GenBank/DDBJ whole genome shotgun (WGS) entry which is preliminary data.</text>
</comment>
<comment type="catalytic activity">
    <reaction evidence="1">
        <text>a di-trans,poly-cis-dolichyl beta-D-mannosyl phosphate + L-threonyl-[protein] = 3-O-(alpha-D-mannosyl)-L-threonyl-[protein] + a di-trans,poly-cis-dolichyl phosphate + H(+)</text>
        <dbReference type="Rhea" id="RHEA:53396"/>
        <dbReference type="Rhea" id="RHEA-COMP:11060"/>
        <dbReference type="Rhea" id="RHEA-COMP:13547"/>
        <dbReference type="Rhea" id="RHEA-COMP:19498"/>
        <dbReference type="Rhea" id="RHEA-COMP:19501"/>
        <dbReference type="ChEBI" id="CHEBI:15378"/>
        <dbReference type="ChEBI" id="CHEBI:30013"/>
        <dbReference type="ChEBI" id="CHEBI:57683"/>
        <dbReference type="ChEBI" id="CHEBI:58211"/>
        <dbReference type="ChEBI" id="CHEBI:137323"/>
        <dbReference type="EC" id="2.4.1.109"/>
    </reaction>
</comment>
<protein>
    <recommendedName>
        <fullName evidence="1">Dolichyl-phosphate-mannose--protein mannosyltransferase</fullName>
        <ecNumber evidence="1">2.4.1.109</ecNumber>
    </recommendedName>
</protein>
<feature type="compositionally biased region" description="Low complexity" evidence="2">
    <location>
        <begin position="466"/>
        <end position="475"/>
    </location>
</feature>
<dbReference type="Pfam" id="PF16192">
    <property type="entry name" value="PMT_4TMC"/>
    <property type="match status" value="1"/>
</dbReference>
<keyword evidence="1" id="KW-0812">Transmembrane</keyword>
<feature type="compositionally biased region" description="Basic and acidic residues" evidence="2">
    <location>
        <begin position="496"/>
        <end position="515"/>
    </location>
</feature>
<feature type="compositionally biased region" description="Basic and acidic residues" evidence="2">
    <location>
        <begin position="316"/>
        <end position="372"/>
    </location>
</feature>
<proteinExistence type="inferred from homology"/>
<keyword evidence="1" id="KW-0256">Endoplasmic reticulum</keyword>
<feature type="transmembrane region" description="Helical" evidence="1">
    <location>
        <begin position="90"/>
        <end position="109"/>
    </location>
</feature>
<feature type="domain" description="Protein O-mannosyl-transferase C-terminal four TM" evidence="3">
    <location>
        <begin position="57"/>
        <end position="150"/>
    </location>
</feature>
<keyword evidence="1" id="KW-1133">Transmembrane helix</keyword>